<accession>E8R4B8</accession>
<dbReference type="SUPFAM" id="SSF53474">
    <property type="entry name" value="alpha/beta-Hydrolases"/>
    <property type="match status" value="1"/>
</dbReference>
<gene>
    <name evidence="3" type="ordered locus">Isop_2140</name>
</gene>
<dbReference type="PRINTS" id="PR00111">
    <property type="entry name" value="ABHYDROLASE"/>
</dbReference>
<dbReference type="Gene3D" id="3.40.50.1820">
    <property type="entry name" value="alpha/beta hydrolase"/>
    <property type="match status" value="1"/>
</dbReference>
<dbReference type="eggNOG" id="COG2267">
    <property type="taxonomic scope" value="Bacteria"/>
</dbReference>
<dbReference type="RefSeq" id="WP_013565007.1">
    <property type="nucleotide sequence ID" value="NC_014962.1"/>
</dbReference>
<dbReference type="STRING" id="575540.Isop_2140"/>
<reference evidence="3 4" key="2">
    <citation type="journal article" date="2011" name="Stand. Genomic Sci.">
        <title>Complete genome sequence of Isosphaera pallida type strain (IS1B).</title>
        <authorList>
            <consortium name="US DOE Joint Genome Institute (JGI-PGF)"/>
            <person name="Goker M."/>
            <person name="Cleland D."/>
            <person name="Saunders E."/>
            <person name="Lapidus A."/>
            <person name="Nolan M."/>
            <person name="Lucas S."/>
            <person name="Hammon N."/>
            <person name="Deshpande S."/>
            <person name="Cheng J.F."/>
            <person name="Tapia R."/>
            <person name="Han C."/>
            <person name="Goodwin L."/>
            <person name="Pitluck S."/>
            <person name="Liolios K."/>
            <person name="Pagani I."/>
            <person name="Ivanova N."/>
            <person name="Mavromatis K."/>
            <person name="Pati A."/>
            <person name="Chen A."/>
            <person name="Palaniappan K."/>
            <person name="Land M."/>
            <person name="Hauser L."/>
            <person name="Chang Y.J."/>
            <person name="Jeffries C.D."/>
            <person name="Detter J.C."/>
            <person name="Beck B."/>
            <person name="Woyke T."/>
            <person name="Bristow J."/>
            <person name="Eisen J.A."/>
            <person name="Markowitz V."/>
            <person name="Hugenholtz P."/>
            <person name="Kyrpides N.C."/>
            <person name="Klenk H.P."/>
        </authorList>
    </citation>
    <scope>NUCLEOTIDE SEQUENCE [LARGE SCALE GENOMIC DNA]</scope>
    <source>
        <strain evidence="4">ATCC 43644 / DSM 9630 / IS1B</strain>
    </source>
</reference>
<keyword evidence="4" id="KW-1185">Reference proteome</keyword>
<feature type="domain" description="AB hydrolase-1" evidence="2">
    <location>
        <begin position="43"/>
        <end position="270"/>
    </location>
</feature>
<feature type="region of interest" description="Disordered" evidence="1">
    <location>
        <begin position="301"/>
        <end position="324"/>
    </location>
</feature>
<name>E8R4B8_ISOPI</name>
<dbReference type="EMBL" id="CP002353">
    <property type="protein sequence ID" value="ADV62719.1"/>
    <property type="molecule type" value="Genomic_DNA"/>
</dbReference>
<organism evidence="3 4">
    <name type="scientific">Isosphaera pallida (strain ATCC 43644 / DSM 9630 / IS1B)</name>
    <dbReference type="NCBI Taxonomy" id="575540"/>
    <lineage>
        <taxon>Bacteria</taxon>
        <taxon>Pseudomonadati</taxon>
        <taxon>Planctomycetota</taxon>
        <taxon>Planctomycetia</taxon>
        <taxon>Isosphaerales</taxon>
        <taxon>Isosphaeraceae</taxon>
        <taxon>Isosphaera</taxon>
    </lineage>
</organism>
<dbReference type="InterPro" id="IPR000073">
    <property type="entry name" value="AB_hydrolase_1"/>
</dbReference>
<feature type="region of interest" description="Disordered" evidence="1">
    <location>
        <begin position="1"/>
        <end position="21"/>
    </location>
</feature>
<dbReference type="KEGG" id="ipa:Isop_2140"/>
<dbReference type="PANTHER" id="PTHR46438">
    <property type="entry name" value="ALPHA/BETA-HYDROLASES SUPERFAMILY PROTEIN"/>
    <property type="match status" value="1"/>
</dbReference>
<evidence type="ECO:0000259" key="2">
    <source>
        <dbReference type="Pfam" id="PF12697"/>
    </source>
</evidence>
<keyword evidence="3" id="KW-0378">Hydrolase</keyword>
<evidence type="ECO:0000313" key="3">
    <source>
        <dbReference type="EMBL" id="ADV62719.1"/>
    </source>
</evidence>
<dbReference type="InParanoid" id="E8R4B8"/>
<dbReference type="HOGENOM" id="CLU_857319_0_0_0"/>
<dbReference type="InterPro" id="IPR029058">
    <property type="entry name" value="AB_hydrolase_fold"/>
</dbReference>
<proteinExistence type="predicted"/>
<reference key="1">
    <citation type="submission" date="2010-11" db="EMBL/GenBank/DDBJ databases">
        <title>The complete sequence of chromosome of Isophaera pallida ATCC 43644.</title>
        <authorList>
            <consortium name="US DOE Joint Genome Institute (JGI-PGF)"/>
            <person name="Lucas S."/>
            <person name="Copeland A."/>
            <person name="Lapidus A."/>
            <person name="Bruce D."/>
            <person name="Goodwin L."/>
            <person name="Pitluck S."/>
            <person name="Kyrpides N."/>
            <person name="Mavromatis K."/>
            <person name="Pagani I."/>
            <person name="Ivanova N."/>
            <person name="Saunders E."/>
            <person name="Brettin T."/>
            <person name="Detter J.C."/>
            <person name="Han C."/>
            <person name="Tapia R."/>
            <person name="Land M."/>
            <person name="Hauser L."/>
            <person name="Markowitz V."/>
            <person name="Cheng J.-F."/>
            <person name="Hugenholtz P."/>
            <person name="Woyke T."/>
            <person name="Wu D."/>
            <person name="Eisen J.A."/>
        </authorList>
    </citation>
    <scope>NUCLEOTIDE SEQUENCE</scope>
    <source>
        <strain>ATCC 43644</strain>
    </source>
</reference>
<dbReference type="GO" id="GO:0016787">
    <property type="term" value="F:hydrolase activity"/>
    <property type="evidence" value="ECO:0007669"/>
    <property type="project" value="UniProtKB-KW"/>
</dbReference>
<dbReference type="PANTHER" id="PTHR46438:SF11">
    <property type="entry name" value="LIPASE-RELATED"/>
    <property type="match status" value="1"/>
</dbReference>
<sequence length="324" mass="36061">MTRLGSLPGDSPAVSNLSSSRSNPALSWFEMLTQGGYHRRPPLVLVNGLAEQSESWFRNRAAWARSFDLKVPELLVYNGEPLHRHVAQGGAVTVDYLVGRLDHYLEEYVQRPPYDLVGSSLGGQIILKYAVSRPERVRSLVLLAPSGFHGEEHLPVMEGIRRSDYRALVGSVFHSRRFANKELIAAIEAKFQDRRWKKGVLATLRGTIGHSVADLLPEVSHPALILWGGEDQIIADVPGSIRAAARMKRALQVVIPHCGHAPQIEKARLVNKLVTQFLKGGLKSIPPTLQAERYLHQVERSAGRLQRDGHHRSNNPVPHPPVMF</sequence>
<protein>
    <submittedName>
        <fullName evidence="3">Alpha/beta hydrolase fold protein</fullName>
    </submittedName>
</protein>
<evidence type="ECO:0000256" key="1">
    <source>
        <dbReference type="SAM" id="MobiDB-lite"/>
    </source>
</evidence>
<dbReference type="Pfam" id="PF12697">
    <property type="entry name" value="Abhydrolase_6"/>
    <property type="match status" value="1"/>
</dbReference>
<dbReference type="AlphaFoldDB" id="E8R4B8"/>
<dbReference type="Proteomes" id="UP000008631">
    <property type="component" value="Chromosome"/>
</dbReference>
<evidence type="ECO:0000313" key="4">
    <source>
        <dbReference type="Proteomes" id="UP000008631"/>
    </source>
</evidence>